<evidence type="ECO:0000313" key="3">
    <source>
        <dbReference type="Proteomes" id="UP000077202"/>
    </source>
</evidence>
<keyword evidence="1" id="KW-0812">Transmembrane</keyword>
<evidence type="ECO:0000313" key="2">
    <source>
        <dbReference type="EMBL" id="OAE25406.1"/>
    </source>
</evidence>
<reference evidence="2" key="1">
    <citation type="submission" date="2016-03" db="EMBL/GenBank/DDBJ databases">
        <title>Mechanisms controlling the formation of the plant cell surface in tip-growing cells are functionally conserved among land plants.</title>
        <authorList>
            <person name="Honkanen S."/>
            <person name="Jones V.A."/>
            <person name="Morieri G."/>
            <person name="Champion C."/>
            <person name="Hetherington A.J."/>
            <person name="Kelly S."/>
            <person name="Saint-Marcoux D."/>
            <person name="Proust H."/>
            <person name="Prescott H."/>
            <person name="Dolan L."/>
        </authorList>
    </citation>
    <scope>NUCLEOTIDE SEQUENCE [LARGE SCALE GENOMIC DNA]</scope>
    <source>
        <tissue evidence="2">Whole gametophyte</tissue>
    </source>
</reference>
<comment type="caution">
    <text evidence="2">The sequence shown here is derived from an EMBL/GenBank/DDBJ whole genome shotgun (WGS) entry which is preliminary data.</text>
</comment>
<proteinExistence type="predicted"/>
<protein>
    <submittedName>
        <fullName evidence="2">Uncharacterized protein</fullName>
    </submittedName>
</protein>
<dbReference type="EMBL" id="LVLJ01002341">
    <property type="protein sequence ID" value="OAE25406.1"/>
    <property type="molecule type" value="Genomic_DNA"/>
</dbReference>
<dbReference type="Proteomes" id="UP000077202">
    <property type="component" value="Unassembled WGS sequence"/>
</dbReference>
<organism evidence="2 3">
    <name type="scientific">Marchantia polymorpha subsp. ruderalis</name>
    <dbReference type="NCBI Taxonomy" id="1480154"/>
    <lineage>
        <taxon>Eukaryota</taxon>
        <taxon>Viridiplantae</taxon>
        <taxon>Streptophyta</taxon>
        <taxon>Embryophyta</taxon>
        <taxon>Marchantiophyta</taxon>
        <taxon>Marchantiopsida</taxon>
        <taxon>Marchantiidae</taxon>
        <taxon>Marchantiales</taxon>
        <taxon>Marchantiaceae</taxon>
        <taxon>Marchantia</taxon>
    </lineage>
</organism>
<keyword evidence="3" id="KW-1185">Reference proteome</keyword>
<feature type="transmembrane region" description="Helical" evidence="1">
    <location>
        <begin position="23"/>
        <end position="43"/>
    </location>
</feature>
<sequence>MLHPKQLKRLKHLLSLGETDPRLLLAVIVCIAAIVCFVAKMIVDDIINILDVRNLVFYGVFQQVQPRFPRLTFLKHLRLGLHPDDPERKLVAITIAADRHSDAFLVLLQTL</sequence>
<name>A0A176VZP6_MARPO</name>
<accession>A0A176VZP6</accession>
<gene>
    <name evidence="2" type="ORF">AXG93_4620s2210</name>
</gene>
<evidence type="ECO:0000256" key="1">
    <source>
        <dbReference type="SAM" id="Phobius"/>
    </source>
</evidence>
<dbReference type="AlphaFoldDB" id="A0A176VZP6"/>
<keyword evidence="1" id="KW-0472">Membrane</keyword>
<keyword evidence="1" id="KW-1133">Transmembrane helix</keyword>